<comment type="similarity">
    <text evidence="1">Belongs to the MEMO1 family.</text>
</comment>
<name>A0AAD1XRW6_EUPCR</name>
<evidence type="ECO:0000313" key="2">
    <source>
        <dbReference type="EMBL" id="CAI2377835.1"/>
    </source>
</evidence>
<comment type="caution">
    <text evidence="2">The sequence shown here is derived from an EMBL/GenBank/DDBJ whole genome shotgun (WGS) entry which is preliminary data.</text>
</comment>
<dbReference type="AlphaFoldDB" id="A0AAD1XRW6"/>
<evidence type="ECO:0008006" key="4">
    <source>
        <dbReference type="Google" id="ProtNLM"/>
    </source>
</evidence>
<protein>
    <recommendedName>
        <fullName evidence="4">Protein MEMO1</fullName>
    </recommendedName>
</protein>
<dbReference type="NCBIfam" id="TIGR04336">
    <property type="entry name" value="AmmeMemoSam_B"/>
    <property type="match status" value="1"/>
</dbReference>
<dbReference type="PANTHER" id="PTHR11060:SF0">
    <property type="entry name" value="PROTEIN MEMO1"/>
    <property type="match status" value="1"/>
</dbReference>
<dbReference type="InterPro" id="IPR002737">
    <property type="entry name" value="MEMO1_fam"/>
</dbReference>
<proteinExistence type="inferred from homology"/>
<dbReference type="Pfam" id="PF01875">
    <property type="entry name" value="Memo"/>
    <property type="match status" value="1"/>
</dbReference>
<reference evidence="2" key="1">
    <citation type="submission" date="2023-07" db="EMBL/GenBank/DDBJ databases">
        <authorList>
            <consortium name="AG Swart"/>
            <person name="Singh M."/>
            <person name="Singh A."/>
            <person name="Seah K."/>
            <person name="Emmerich C."/>
        </authorList>
    </citation>
    <scope>NUCLEOTIDE SEQUENCE</scope>
    <source>
        <strain evidence="2">DP1</strain>
    </source>
</reference>
<accession>A0AAD1XRW6</accession>
<sequence>MDTTEITREASHAGSWYKDDPQELEDELTDFLNLADKTSPEGKYLKGIIGPHAGIMYSGKCAAWAYKNIDPSIYKRVFILGGAHIYDIPGGCLTLCSKYATPLGDIRIDTETTKILSEQEGLQYYGKKYDEHEHCIELHLPYIKKIFEDKDIGLVPIMFGALTFEEEKKFGEILAEYLKDPETLFIVSTDFCHWGANYNFYPHDKAITEDIQEYVEHLDKQGMDIIETNNGKEFVEYCNETKNNICGRHPIAVYLEALKAAGMNETTETKFVNVDHTMQLKSKEDSSVTYASAYTILKE</sequence>
<keyword evidence="3" id="KW-1185">Reference proteome</keyword>
<dbReference type="HAMAP" id="MF_00055">
    <property type="entry name" value="MEMO1"/>
    <property type="match status" value="1"/>
</dbReference>
<evidence type="ECO:0000313" key="3">
    <source>
        <dbReference type="Proteomes" id="UP001295684"/>
    </source>
</evidence>
<dbReference type="Gene3D" id="3.40.830.10">
    <property type="entry name" value="LigB-like"/>
    <property type="match status" value="1"/>
</dbReference>
<evidence type="ECO:0000256" key="1">
    <source>
        <dbReference type="ARBA" id="ARBA00006315"/>
    </source>
</evidence>
<dbReference type="EMBL" id="CAMPGE010019506">
    <property type="protein sequence ID" value="CAI2377835.1"/>
    <property type="molecule type" value="Genomic_DNA"/>
</dbReference>
<dbReference type="Proteomes" id="UP001295684">
    <property type="component" value="Unassembled WGS sequence"/>
</dbReference>
<organism evidence="2 3">
    <name type="scientific">Euplotes crassus</name>
    <dbReference type="NCBI Taxonomy" id="5936"/>
    <lineage>
        <taxon>Eukaryota</taxon>
        <taxon>Sar</taxon>
        <taxon>Alveolata</taxon>
        <taxon>Ciliophora</taxon>
        <taxon>Intramacronucleata</taxon>
        <taxon>Spirotrichea</taxon>
        <taxon>Hypotrichia</taxon>
        <taxon>Euplotida</taxon>
        <taxon>Euplotidae</taxon>
        <taxon>Moneuplotes</taxon>
    </lineage>
</organism>
<gene>
    <name evidence="2" type="ORF">ECRASSUSDP1_LOCUS19225</name>
</gene>
<dbReference type="CDD" id="cd07361">
    <property type="entry name" value="MEMO_like"/>
    <property type="match status" value="1"/>
</dbReference>
<dbReference type="PANTHER" id="PTHR11060">
    <property type="entry name" value="PROTEIN MEMO1"/>
    <property type="match status" value="1"/>
</dbReference>